<dbReference type="Gene3D" id="1.10.1660.10">
    <property type="match status" value="1"/>
</dbReference>
<protein>
    <submittedName>
        <fullName evidence="6">Transcriptional regulator, MerR family</fullName>
    </submittedName>
</protein>
<evidence type="ECO:0000256" key="4">
    <source>
        <dbReference type="SAM" id="MobiDB-lite"/>
    </source>
</evidence>
<dbReference type="PANTHER" id="PTHR30204:SF94">
    <property type="entry name" value="HEAVY METAL-DEPENDENT TRANSCRIPTIONAL REGULATOR HI_0293-RELATED"/>
    <property type="match status" value="1"/>
</dbReference>
<dbReference type="GO" id="GO:0003700">
    <property type="term" value="F:DNA-binding transcription factor activity"/>
    <property type="evidence" value="ECO:0007669"/>
    <property type="project" value="InterPro"/>
</dbReference>
<dbReference type="OrthoDB" id="9802944at2"/>
<keyword evidence="7" id="KW-1185">Reference proteome</keyword>
<reference evidence="6 7" key="1">
    <citation type="journal article" date="2014" name="BMC Genomics">
        <title>Architecture and functions of a multipartite genome of the methylotrophic bacterium Paracoccus aminophilus JCM 7686, containing primary and secondary chromids.</title>
        <authorList>
            <person name="Dziewit L."/>
            <person name="Czarnecki J."/>
            <person name="Wibberg D."/>
            <person name="Radlinska M."/>
            <person name="Mrozek P."/>
            <person name="Szymczak M."/>
            <person name="Schluter A."/>
            <person name="Puhler A."/>
            <person name="Bartosik D."/>
        </authorList>
    </citation>
    <scope>NUCLEOTIDE SEQUENCE [LARGE SCALE GENOMIC DNA]</scope>
    <source>
        <strain evidence="6">JCM 7686</strain>
        <plasmid evidence="7">Plasmid pAMI1</plasmid>
    </source>
</reference>
<dbReference type="InterPro" id="IPR000551">
    <property type="entry name" value="MerR-type_HTH_dom"/>
</dbReference>
<keyword evidence="1" id="KW-0805">Transcription regulation</keyword>
<dbReference type="HOGENOM" id="CLU_060077_2_3_5"/>
<keyword evidence="6" id="KW-0614">Plasmid</keyword>
<dbReference type="PATRIC" id="fig|1367847.3.peg.3623"/>
<evidence type="ECO:0000256" key="2">
    <source>
        <dbReference type="ARBA" id="ARBA00023125"/>
    </source>
</evidence>
<dbReference type="InterPro" id="IPR009061">
    <property type="entry name" value="DNA-bd_dom_put_sf"/>
</dbReference>
<dbReference type="PRINTS" id="PR00040">
    <property type="entry name" value="HTHMERR"/>
</dbReference>
<dbReference type="SMART" id="SM00422">
    <property type="entry name" value="HTH_MERR"/>
    <property type="match status" value="1"/>
</dbReference>
<dbReference type="PANTHER" id="PTHR30204">
    <property type="entry name" value="REDOX-CYCLING DRUG-SENSING TRANSCRIPTIONAL ACTIVATOR SOXR"/>
    <property type="match status" value="1"/>
</dbReference>
<dbReference type="InterPro" id="IPR047057">
    <property type="entry name" value="MerR_fam"/>
</dbReference>
<evidence type="ECO:0000256" key="1">
    <source>
        <dbReference type="ARBA" id="ARBA00023015"/>
    </source>
</evidence>
<keyword evidence="2" id="KW-0238">DNA-binding</keyword>
<dbReference type="Pfam" id="PF13411">
    <property type="entry name" value="MerR_1"/>
    <property type="match status" value="1"/>
</dbReference>
<name>S5YZQ6_PARAH</name>
<dbReference type="RefSeq" id="WP_020952838.1">
    <property type="nucleotide sequence ID" value="NC_022042.1"/>
</dbReference>
<keyword evidence="3" id="KW-0804">Transcription</keyword>
<sequence length="155" mass="17047">MRIGELAARSGLATSRIRFYESIGLLQADRRPNGYRSYSRDVLTMLNLIASAQKAGFSLDEIRALLPGDLSNWQHETLIVALRAKVDEIAAMEARLAQSKAHLLAIIREIEESPEGVDCAENTQRLLSQIAKGEMGTPSLGRDDLKDRGARRAAS</sequence>
<dbReference type="EMBL" id="CP006651">
    <property type="protein sequence ID" value="AGT10691.1"/>
    <property type="molecule type" value="Genomic_DNA"/>
</dbReference>
<evidence type="ECO:0000256" key="3">
    <source>
        <dbReference type="ARBA" id="ARBA00023163"/>
    </source>
</evidence>
<evidence type="ECO:0000313" key="7">
    <source>
        <dbReference type="Proteomes" id="UP000015480"/>
    </source>
</evidence>
<feature type="compositionally biased region" description="Basic and acidic residues" evidence="4">
    <location>
        <begin position="141"/>
        <end position="155"/>
    </location>
</feature>
<geneLocation type="plasmid" evidence="6 7">
    <name>pAMI1</name>
</geneLocation>
<feature type="domain" description="HTH merR-type" evidence="5">
    <location>
        <begin position="1"/>
        <end position="68"/>
    </location>
</feature>
<organism evidence="6 7">
    <name type="scientific">Paracoccus aminophilus JCM 7686</name>
    <dbReference type="NCBI Taxonomy" id="1367847"/>
    <lineage>
        <taxon>Bacteria</taxon>
        <taxon>Pseudomonadati</taxon>
        <taxon>Pseudomonadota</taxon>
        <taxon>Alphaproteobacteria</taxon>
        <taxon>Rhodobacterales</taxon>
        <taxon>Paracoccaceae</taxon>
        <taxon>Paracoccus</taxon>
    </lineage>
</organism>
<dbReference type="PROSITE" id="PS50937">
    <property type="entry name" value="HTH_MERR_2"/>
    <property type="match status" value="1"/>
</dbReference>
<dbReference type="KEGG" id="pami:JCM7686_pAMI1p105"/>
<evidence type="ECO:0000313" key="6">
    <source>
        <dbReference type="EMBL" id="AGT10691.1"/>
    </source>
</evidence>
<dbReference type="GO" id="GO:0003677">
    <property type="term" value="F:DNA binding"/>
    <property type="evidence" value="ECO:0007669"/>
    <property type="project" value="UniProtKB-KW"/>
</dbReference>
<gene>
    <name evidence="6" type="ORF">JCM7686_pAMI1p105</name>
</gene>
<evidence type="ECO:0000259" key="5">
    <source>
        <dbReference type="PROSITE" id="PS50937"/>
    </source>
</evidence>
<feature type="region of interest" description="Disordered" evidence="4">
    <location>
        <begin position="133"/>
        <end position="155"/>
    </location>
</feature>
<dbReference type="Proteomes" id="UP000015480">
    <property type="component" value="Plasmid pAMI1"/>
</dbReference>
<dbReference type="PROSITE" id="PS00552">
    <property type="entry name" value="HTH_MERR_1"/>
    <property type="match status" value="1"/>
</dbReference>
<proteinExistence type="predicted"/>
<dbReference type="SUPFAM" id="SSF46955">
    <property type="entry name" value="Putative DNA-binding domain"/>
    <property type="match status" value="1"/>
</dbReference>
<dbReference type="AlphaFoldDB" id="S5YZQ6"/>
<accession>S5YZQ6</accession>